<protein>
    <recommendedName>
        <fullName evidence="1">DUSAM domain-containing protein</fullName>
    </recommendedName>
</protein>
<gene>
    <name evidence="2" type="ordered locus">LILAB_11705</name>
</gene>
<dbReference type="EMBL" id="CP002830">
    <property type="protein sequence ID" value="AEI64250.1"/>
    <property type="molecule type" value="Genomic_DNA"/>
</dbReference>
<reference evidence="2 3" key="1">
    <citation type="journal article" date="2011" name="J. Bacteriol.">
        <title>Genome sequence of the halotolerant marine bacterium Myxococcus fulvus HW-1.</title>
        <authorList>
            <person name="Li Z.F."/>
            <person name="Li X."/>
            <person name="Liu H."/>
            <person name="Liu X."/>
            <person name="Han K."/>
            <person name="Wu Z.H."/>
            <person name="Hu W."/>
            <person name="Li F.F."/>
            <person name="Li Y.Z."/>
        </authorList>
    </citation>
    <scope>NUCLEOTIDE SEQUENCE [LARGE SCALE GENOMIC DNA]</scope>
    <source>
        <strain evidence="3">ATCC BAA-855 / HW-1</strain>
    </source>
</reference>
<feature type="domain" description="DUSAM" evidence="1">
    <location>
        <begin position="1"/>
        <end position="24"/>
    </location>
</feature>
<dbReference type="KEGG" id="mfu:LILAB_11705"/>
<proteinExistence type="predicted"/>
<evidence type="ECO:0000313" key="3">
    <source>
        <dbReference type="Proteomes" id="UP000000488"/>
    </source>
</evidence>
<name>F8CRA6_MYXFH</name>
<dbReference type="Pfam" id="PF09543">
    <property type="entry name" value="DUF2379"/>
    <property type="match status" value="1"/>
</dbReference>
<dbReference type="AlphaFoldDB" id="F8CRA6"/>
<dbReference type="Proteomes" id="UP000000488">
    <property type="component" value="Chromosome"/>
</dbReference>
<dbReference type="STRING" id="483219.LILAB_11705"/>
<dbReference type="HOGENOM" id="CLU_3412717_0_0_7"/>
<accession>F8CRA6</accession>
<evidence type="ECO:0000259" key="1">
    <source>
        <dbReference type="Pfam" id="PF09543"/>
    </source>
</evidence>
<evidence type="ECO:0000313" key="2">
    <source>
        <dbReference type="EMBL" id="AEI64250.1"/>
    </source>
</evidence>
<sequence>MRDVLAVEVVPYYRELAQGQLEDMDDEA</sequence>
<dbReference type="InterPro" id="IPR011753">
    <property type="entry name" value="DUSAM_dom"/>
</dbReference>
<organism evidence="2 3">
    <name type="scientific">Myxococcus fulvus (strain ATCC BAA-855 / HW-1)</name>
    <dbReference type="NCBI Taxonomy" id="483219"/>
    <lineage>
        <taxon>Bacteria</taxon>
        <taxon>Pseudomonadati</taxon>
        <taxon>Myxococcota</taxon>
        <taxon>Myxococcia</taxon>
        <taxon>Myxococcales</taxon>
        <taxon>Cystobacterineae</taxon>
        <taxon>Myxococcaceae</taxon>
        <taxon>Myxococcus</taxon>
    </lineage>
</organism>